<accession>A0A1B8ZJ51</accession>
<sequence>MKKLLSAMSLILGLGLATAQQTAPAKSAPAHPPVKATTAKAATPAEVKAAKPMDTKAKPAQPAAKMKKDGTPDKRYKENKHLKKDGTPDKRYKANK</sequence>
<dbReference type="KEGG" id="carh:EGY05_23455"/>
<dbReference type="EMBL" id="MAYG01000012">
    <property type="protein sequence ID" value="OCA71547.1"/>
    <property type="molecule type" value="Genomic_DNA"/>
</dbReference>
<feature type="chain" id="PRO_5008620653" evidence="2">
    <location>
        <begin position="20"/>
        <end position="96"/>
    </location>
</feature>
<dbReference type="Proteomes" id="UP001350005">
    <property type="component" value="Unassembled WGS sequence"/>
</dbReference>
<name>A0A1B8ZJ51_9FLAO</name>
<feature type="signal peptide" evidence="2">
    <location>
        <begin position="1"/>
        <end position="19"/>
    </location>
</feature>
<gene>
    <name evidence="4" type="ORF">BBI00_17705</name>
    <name evidence="3" type="ORF">V2E39_00550</name>
</gene>
<dbReference type="Proteomes" id="UP000093432">
    <property type="component" value="Unassembled WGS sequence"/>
</dbReference>
<reference evidence="4" key="2">
    <citation type="submission" date="2016-07" db="EMBL/GenBank/DDBJ databases">
        <authorList>
            <person name="Jeong J.-J."/>
            <person name="Kim D.W."/>
            <person name="Sang M.K."/>
            <person name="Choi I.-G."/>
            <person name="Kim K.D."/>
        </authorList>
    </citation>
    <scope>NUCLEOTIDE SEQUENCE</scope>
    <source>
        <strain evidence="4">CC-VM-7</strain>
    </source>
</reference>
<feature type="compositionally biased region" description="Low complexity" evidence="1">
    <location>
        <begin position="33"/>
        <end position="47"/>
    </location>
</feature>
<feature type="compositionally biased region" description="Basic and acidic residues" evidence="1">
    <location>
        <begin position="84"/>
        <end position="96"/>
    </location>
</feature>
<feature type="compositionally biased region" description="Basic and acidic residues" evidence="1">
    <location>
        <begin position="48"/>
        <end position="57"/>
    </location>
</feature>
<feature type="region of interest" description="Disordered" evidence="1">
    <location>
        <begin position="18"/>
        <end position="96"/>
    </location>
</feature>
<evidence type="ECO:0000313" key="5">
    <source>
        <dbReference type="Proteomes" id="UP000093432"/>
    </source>
</evidence>
<reference evidence="3 6" key="3">
    <citation type="submission" date="2024-01" db="EMBL/GenBank/DDBJ databases">
        <title>Whole genome of Chryseobacterium arthrosphaerae NNCa 2741.</title>
        <authorList>
            <person name="Boriskina E.V."/>
            <person name="Gordinskaya N.A."/>
            <person name="Kropotov V.S."/>
            <person name="Alekseeva A.E."/>
            <person name="Makhova M.A."/>
            <person name="Kryazhev D.V."/>
            <person name="Shkurkina I.S."/>
        </authorList>
    </citation>
    <scope>NUCLEOTIDE SEQUENCE [LARGE SCALE GENOMIC DNA]</scope>
    <source>
        <strain evidence="3 6">NNCa 2741</strain>
    </source>
</reference>
<evidence type="ECO:0000313" key="6">
    <source>
        <dbReference type="Proteomes" id="UP001350005"/>
    </source>
</evidence>
<protein>
    <submittedName>
        <fullName evidence="4">Uncharacterized protein</fullName>
    </submittedName>
</protein>
<evidence type="ECO:0000313" key="3">
    <source>
        <dbReference type="EMBL" id="MEE6125870.1"/>
    </source>
</evidence>
<evidence type="ECO:0000313" key="4">
    <source>
        <dbReference type="EMBL" id="OCA71547.1"/>
    </source>
</evidence>
<feature type="compositionally biased region" description="Basic and acidic residues" evidence="1">
    <location>
        <begin position="66"/>
        <end position="76"/>
    </location>
</feature>
<organism evidence="4 5">
    <name type="scientific">Chryseobacterium arthrosphaerae</name>
    <dbReference type="NCBI Taxonomy" id="651561"/>
    <lineage>
        <taxon>Bacteria</taxon>
        <taxon>Pseudomonadati</taxon>
        <taxon>Bacteroidota</taxon>
        <taxon>Flavobacteriia</taxon>
        <taxon>Flavobacteriales</taxon>
        <taxon>Weeksellaceae</taxon>
        <taxon>Chryseobacterium group</taxon>
        <taxon>Chryseobacterium</taxon>
    </lineage>
</organism>
<dbReference type="RefSeq" id="WP_065400194.1">
    <property type="nucleotide sequence ID" value="NZ_CP033811.1"/>
</dbReference>
<reference evidence="5" key="1">
    <citation type="submission" date="2016-07" db="EMBL/GenBank/DDBJ databases">
        <authorList>
            <person name="Florea S."/>
            <person name="Webb J.S."/>
            <person name="Jaromczyk J."/>
            <person name="Schardl C.L."/>
        </authorList>
    </citation>
    <scope>NUCLEOTIDE SEQUENCE [LARGE SCALE GENOMIC DNA]</scope>
    <source>
        <strain evidence="5">CC-VM-7</strain>
    </source>
</reference>
<dbReference type="STRING" id="651561.BBI00_17705"/>
<dbReference type="AlphaFoldDB" id="A0A1B8ZJ51"/>
<proteinExistence type="predicted"/>
<keyword evidence="2" id="KW-0732">Signal</keyword>
<evidence type="ECO:0000256" key="2">
    <source>
        <dbReference type="SAM" id="SignalP"/>
    </source>
</evidence>
<evidence type="ECO:0000256" key="1">
    <source>
        <dbReference type="SAM" id="MobiDB-lite"/>
    </source>
</evidence>
<comment type="caution">
    <text evidence="4">The sequence shown here is derived from an EMBL/GenBank/DDBJ whole genome shotgun (WGS) entry which is preliminary data.</text>
</comment>
<dbReference type="EMBL" id="JAZGJU010000001">
    <property type="protein sequence ID" value="MEE6125870.1"/>
    <property type="molecule type" value="Genomic_DNA"/>
</dbReference>
<keyword evidence="6" id="KW-1185">Reference proteome</keyword>